<organism evidence="8 9">
    <name type="scientific">Streptomyces bingchenggensis (strain BCW-1)</name>
    <dbReference type="NCBI Taxonomy" id="749414"/>
    <lineage>
        <taxon>Bacteria</taxon>
        <taxon>Bacillati</taxon>
        <taxon>Actinomycetota</taxon>
        <taxon>Actinomycetes</taxon>
        <taxon>Kitasatosporales</taxon>
        <taxon>Streptomycetaceae</taxon>
        <taxon>Streptomyces</taxon>
    </lineage>
</organism>
<dbReference type="InterPro" id="IPR038765">
    <property type="entry name" value="Papain-like_cys_pep_sf"/>
</dbReference>
<dbReference type="EMBL" id="CP002047">
    <property type="protein sequence ID" value="ADI08937.1"/>
    <property type="molecule type" value="Genomic_DNA"/>
</dbReference>
<accession>D7CEP1</accession>
<dbReference type="MEROPS" id="C40.006"/>
<evidence type="ECO:0000256" key="3">
    <source>
        <dbReference type="ARBA" id="ARBA00022801"/>
    </source>
</evidence>
<feature type="domain" description="NlpC/P60" evidence="7">
    <location>
        <begin position="107"/>
        <end position="223"/>
    </location>
</feature>
<name>D7CEP1_STRBB</name>
<dbReference type="PANTHER" id="PTHR47359">
    <property type="entry name" value="PEPTIDOGLYCAN DL-ENDOPEPTIDASE CWLO"/>
    <property type="match status" value="1"/>
</dbReference>
<comment type="similarity">
    <text evidence="1">Belongs to the peptidase C40 family.</text>
</comment>
<feature type="region of interest" description="Disordered" evidence="5">
    <location>
        <begin position="60"/>
        <end position="104"/>
    </location>
</feature>
<sequence>MKEVVMTEQTRSVGRVRPATASTAVAVGSLVAVVVGVATVGVHGPTATLSASASASASASTPRLSAADCGSDDAREADIRTPASPASPASRVSKAYGAPKTAPKTAPRPVAAVIVYAKGQLGKPYRWGGVGPRGFDSAGLVMRAWGAAGVNLPRSSWEQSLAGTPTTRSGLVPGDIVLSHRGAHVVLYIGGGRVIHAPRPGTRVTIAPLPPSSQVVAYRHIGS</sequence>
<evidence type="ECO:0000256" key="6">
    <source>
        <dbReference type="SAM" id="Phobius"/>
    </source>
</evidence>
<evidence type="ECO:0000256" key="5">
    <source>
        <dbReference type="SAM" id="MobiDB-lite"/>
    </source>
</evidence>
<evidence type="ECO:0000256" key="4">
    <source>
        <dbReference type="ARBA" id="ARBA00022807"/>
    </source>
</evidence>
<dbReference type="SUPFAM" id="SSF54001">
    <property type="entry name" value="Cysteine proteinases"/>
    <property type="match status" value="1"/>
</dbReference>
<dbReference type="PANTHER" id="PTHR47359:SF3">
    <property type="entry name" value="NLP_P60 DOMAIN-CONTAINING PROTEIN-RELATED"/>
    <property type="match status" value="1"/>
</dbReference>
<dbReference type="GO" id="GO:0008234">
    <property type="term" value="F:cysteine-type peptidase activity"/>
    <property type="evidence" value="ECO:0007669"/>
    <property type="project" value="UniProtKB-KW"/>
</dbReference>
<keyword evidence="3" id="KW-0378">Hydrolase</keyword>
<evidence type="ECO:0000256" key="1">
    <source>
        <dbReference type="ARBA" id="ARBA00007074"/>
    </source>
</evidence>
<reference evidence="8 9" key="1">
    <citation type="journal article" date="2010" name="J. Bacteriol.">
        <title>Genome sequence of the milbemycin-producing bacterium Streptomyces bingchenggensis.</title>
        <authorList>
            <person name="Wang X.J."/>
            <person name="Yan Y.J."/>
            <person name="Zhang B."/>
            <person name="An J."/>
            <person name="Wang J.J."/>
            <person name="Tian J."/>
            <person name="Jiang L."/>
            <person name="Chen Y.H."/>
            <person name="Huang S.X."/>
            <person name="Yin M."/>
            <person name="Zhang J."/>
            <person name="Gao A.L."/>
            <person name="Liu C.X."/>
            <person name="Zhu Z.X."/>
            <person name="Xiang W.S."/>
        </authorList>
    </citation>
    <scope>NUCLEOTIDE SEQUENCE [LARGE SCALE GENOMIC DNA]</scope>
    <source>
        <strain evidence="8 9">BCW-1</strain>
    </source>
</reference>
<evidence type="ECO:0000256" key="2">
    <source>
        <dbReference type="ARBA" id="ARBA00022670"/>
    </source>
</evidence>
<evidence type="ECO:0000313" key="9">
    <source>
        <dbReference type="Proteomes" id="UP000000377"/>
    </source>
</evidence>
<keyword evidence="6" id="KW-0812">Transmembrane</keyword>
<dbReference type="GO" id="GO:0006508">
    <property type="term" value="P:proteolysis"/>
    <property type="evidence" value="ECO:0007669"/>
    <property type="project" value="UniProtKB-KW"/>
</dbReference>
<evidence type="ECO:0000313" key="8">
    <source>
        <dbReference type="EMBL" id="ADI08937.1"/>
    </source>
</evidence>
<dbReference type="InterPro" id="IPR051794">
    <property type="entry name" value="PG_Endopeptidase_C40"/>
</dbReference>
<dbReference type="PROSITE" id="PS51935">
    <property type="entry name" value="NLPC_P60"/>
    <property type="match status" value="1"/>
</dbReference>
<keyword evidence="2" id="KW-0645">Protease</keyword>
<dbReference type="AlphaFoldDB" id="D7CEP1"/>
<gene>
    <name evidence="8" type="ordered locus">SBI_05817</name>
</gene>
<dbReference type="Proteomes" id="UP000000377">
    <property type="component" value="Chromosome"/>
</dbReference>
<dbReference type="HOGENOM" id="CLU_1239514_0_0_11"/>
<proteinExistence type="inferred from homology"/>
<dbReference type="Gene3D" id="3.90.1720.10">
    <property type="entry name" value="endopeptidase domain like (from Nostoc punctiforme)"/>
    <property type="match status" value="1"/>
</dbReference>
<evidence type="ECO:0000259" key="7">
    <source>
        <dbReference type="PROSITE" id="PS51935"/>
    </source>
</evidence>
<keyword evidence="6" id="KW-0472">Membrane</keyword>
<keyword evidence="9" id="KW-1185">Reference proteome</keyword>
<keyword evidence="4" id="KW-0788">Thiol protease</keyword>
<protein>
    <submittedName>
        <fullName evidence="8">NLP/P60 family secreted protein</fullName>
    </submittedName>
</protein>
<feature type="transmembrane region" description="Helical" evidence="6">
    <location>
        <begin position="21"/>
        <end position="42"/>
    </location>
</feature>
<dbReference type="STRING" id="749414.SBI_05817"/>
<keyword evidence="6" id="KW-1133">Transmembrane helix</keyword>
<dbReference type="eggNOG" id="COG0791">
    <property type="taxonomic scope" value="Bacteria"/>
</dbReference>
<dbReference type="Pfam" id="PF00877">
    <property type="entry name" value="NLPC_P60"/>
    <property type="match status" value="1"/>
</dbReference>
<dbReference type="InterPro" id="IPR000064">
    <property type="entry name" value="NLP_P60_dom"/>
</dbReference>
<dbReference type="KEGG" id="sbh:SBI_05817"/>
<dbReference type="PATRIC" id="fig|749414.3.peg.5999"/>